<comment type="caution">
    <text evidence="10">The sequence shown here is derived from an EMBL/GenBank/DDBJ whole genome shotgun (WGS) entry which is preliminary data.</text>
</comment>
<evidence type="ECO:0000256" key="6">
    <source>
        <dbReference type="ARBA" id="ARBA00023136"/>
    </source>
</evidence>
<comment type="pathway">
    <text evidence="2">Carotenoid biosynthesis.</text>
</comment>
<evidence type="ECO:0000256" key="4">
    <source>
        <dbReference type="ARBA" id="ARBA00022746"/>
    </source>
</evidence>
<reference evidence="10 11" key="1">
    <citation type="submission" date="2023-06" db="EMBL/GenBank/DDBJ databases">
        <title>Cellulomonas sp. MW9 Whole genome sequence.</title>
        <authorList>
            <person name="Park S."/>
        </authorList>
    </citation>
    <scope>NUCLEOTIDE SEQUENCE [LARGE SCALE GENOMIC DNA]</scope>
    <source>
        <strain evidence="10 11">MW9</strain>
    </source>
</reference>
<keyword evidence="6 8" id="KW-0472">Membrane</keyword>
<keyword evidence="3 8" id="KW-0812">Transmembrane</keyword>
<organism evidence="10 11">
    <name type="scientific">Cellulomonas edaphi</name>
    <dbReference type="NCBI Taxonomy" id="3053468"/>
    <lineage>
        <taxon>Bacteria</taxon>
        <taxon>Bacillati</taxon>
        <taxon>Actinomycetota</taxon>
        <taxon>Actinomycetes</taxon>
        <taxon>Micrococcales</taxon>
        <taxon>Cellulomonadaceae</taxon>
        <taxon>Cellulomonas</taxon>
    </lineage>
</organism>
<name>A0ABT7S6T2_9CELL</name>
<keyword evidence="7" id="KW-0413">Isomerase</keyword>
<evidence type="ECO:0000256" key="1">
    <source>
        <dbReference type="ARBA" id="ARBA00004141"/>
    </source>
</evidence>
<keyword evidence="11" id="KW-1185">Reference proteome</keyword>
<accession>A0ABT7S6T2</accession>
<evidence type="ECO:0000256" key="5">
    <source>
        <dbReference type="ARBA" id="ARBA00022989"/>
    </source>
</evidence>
<dbReference type="Pfam" id="PF18916">
    <property type="entry name" value="Lycopene_cyc"/>
    <property type="match status" value="1"/>
</dbReference>
<dbReference type="InterPro" id="IPR017825">
    <property type="entry name" value="Lycopene_cyclase_dom"/>
</dbReference>
<keyword evidence="4" id="KW-0125">Carotenoid biosynthesis</keyword>
<proteinExistence type="predicted"/>
<evidence type="ECO:0000313" key="10">
    <source>
        <dbReference type="EMBL" id="MDM7831320.1"/>
    </source>
</evidence>
<feature type="transmembrane region" description="Helical" evidence="8">
    <location>
        <begin position="30"/>
        <end position="58"/>
    </location>
</feature>
<dbReference type="Proteomes" id="UP001321453">
    <property type="component" value="Unassembled WGS sequence"/>
</dbReference>
<feature type="transmembrane region" description="Helical" evidence="8">
    <location>
        <begin position="6"/>
        <end position="23"/>
    </location>
</feature>
<dbReference type="RefSeq" id="WP_289446616.1">
    <property type="nucleotide sequence ID" value="NZ_JAUCGR010000002.1"/>
</dbReference>
<evidence type="ECO:0000256" key="2">
    <source>
        <dbReference type="ARBA" id="ARBA00004829"/>
    </source>
</evidence>
<evidence type="ECO:0000256" key="8">
    <source>
        <dbReference type="SAM" id="Phobius"/>
    </source>
</evidence>
<dbReference type="EMBL" id="JAUCGR010000002">
    <property type="protein sequence ID" value="MDM7831320.1"/>
    <property type="molecule type" value="Genomic_DNA"/>
</dbReference>
<sequence>MTYLTLAVLFVGACLVLAVVVGVRRREPHFAASIAITAAVLVGLTIVFDSLMVIADLFRYDTNLLVGLRIWRTPVEDLAWPVAAALLLPSVWALTGPARRPADEEREVNRVG</sequence>
<gene>
    <name evidence="10" type="ORF">QRT05_08250</name>
</gene>
<evidence type="ECO:0000256" key="3">
    <source>
        <dbReference type="ARBA" id="ARBA00022692"/>
    </source>
</evidence>
<evidence type="ECO:0000259" key="9">
    <source>
        <dbReference type="Pfam" id="PF18916"/>
    </source>
</evidence>
<keyword evidence="5 8" id="KW-1133">Transmembrane helix</keyword>
<comment type="subcellular location">
    <subcellularLocation>
        <location evidence="1">Membrane</location>
        <topology evidence="1">Multi-pass membrane protein</topology>
    </subcellularLocation>
</comment>
<evidence type="ECO:0000313" key="11">
    <source>
        <dbReference type="Proteomes" id="UP001321453"/>
    </source>
</evidence>
<dbReference type="NCBIfam" id="TIGR03462">
    <property type="entry name" value="CarR_dom_SF"/>
    <property type="match status" value="1"/>
</dbReference>
<feature type="domain" description="Lycopene cyclase" evidence="9">
    <location>
        <begin position="4"/>
        <end position="88"/>
    </location>
</feature>
<evidence type="ECO:0000256" key="7">
    <source>
        <dbReference type="ARBA" id="ARBA00023235"/>
    </source>
</evidence>
<protein>
    <submittedName>
        <fullName evidence="10">Lycopene cyclase domain-containing protein</fullName>
    </submittedName>
</protein>